<dbReference type="SUPFAM" id="SSF53756">
    <property type="entry name" value="UDP-Glycosyltransferase/glycogen phosphorylase"/>
    <property type="match status" value="1"/>
</dbReference>
<dbReference type="EMBL" id="CP115174">
    <property type="protein sequence ID" value="WBO21520.1"/>
    <property type="molecule type" value="Genomic_DNA"/>
</dbReference>
<name>A0ABY7NJ11_9SPHN</name>
<dbReference type="Proteomes" id="UP001210865">
    <property type="component" value="Chromosome"/>
</dbReference>
<evidence type="ECO:0000313" key="1">
    <source>
        <dbReference type="EMBL" id="WBO21520.1"/>
    </source>
</evidence>
<reference evidence="1 2" key="1">
    <citation type="submission" date="2022-12" db="EMBL/GenBank/DDBJ databases">
        <title>Sphingomonas abieness sp. nov., an endophytic bacterium isolated from Abies koreana.</title>
        <authorList>
            <person name="Jiang L."/>
            <person name="Lee J."/>
        </authorList>
    </citation>
    <scope>NUCLEOTIDE SEQUENCE [LARGE SCALE GENOMIC DNA]</scope>
    <source>
        <strain evidence="2">PAMB 00755</strain>
    </source>
</reference>
<gene>
    <name evidence="1" type="ORF">PBT88_15220</name>
</gene>
<sequence length="350" mass="36948">MTRPIGYYVHHQGDGHRQRALAIARAAGGAVTLLGTGLAGRTGAIPAVDLADDRVSGDLFDGRDHGDRPASLHYAPTDHDGIRRRVAQISGWIAEARPALMVIDVSVEAAMLARLASVPTVYVRLNGLRDDRPHREAFDAAAALLAPFHAALDDAAIPQAVRRKTFYAPGIVVPTAVTSADPGLVLGVVGRGGGTGDGTLWAEAARSVPERRWRVIGPCSVPKHPPANLEICGWVDDADRMIAQAGIVVGAAGDGLVGSVIANRRPFLCLPEPRPYAEQTSKAARLSALGAAVVAPCWPARDDWRDLLDRAAALDPAKLASLDMTDGAGRAARWLQALADAPDEQRRMTA</sequence>
<proteinExistence type="predicted"/>
<keyword evidence="2" id="KW-1185">Reference proteome</keyword>
<organism evidence="1 2">
    <name type="scientific">Sphingomonas abietis</name>
    <dbReference type="NCBI Taxonomy" id="3012344"/>
    <lineage>
        <taxon>Bacteria</taxon>
        <taxon>Pseudomonadati</taxon>
        <taxon>Pseudomonadota</taxon>
        <taxon>Alphaproteobacteria</taxon>
        <taxon>Sphingomonadales</taxon>
        <taxon>Sphingomonadaceae</taxon>
        <taxon>Sphingomonas</taxon>
    </lineage>
</organism>
<dbReference type="RefSeq" id="WP_270076169.1">
    <property type="nucleotide sequence ID" value="NZ_CP115174.1"/>
</dbReference>
<evidence type="ECO:0000313" key="2">
    <source>
        <dbReference type="Proteomes" id="UP001210865"/>
    </source>
</evidence>
<dbReference type="Gene3D" id="3.40.50.2000">
    <property type="entry name" value="Glycogen Phosphorylase B"/>
    <property type="match status" value="1"/>
</dbReference>
<protein>
    <submittedName>
        <fullName evidence="1">Glycosyltransferase</fullName>
    </submittedName>
</protein>
<accession>A0ABY7NJ11</accession>